<name>A0A3B3ZMA7_9GOBI</name>
<dbReference type="InterPro" id="IPR026074">
    <property type="entry name" value="MAP1"/>
</dbReference>
<dbReference type="STRING" id="409849.ENSPMGP00000005797"/>
<dbReference type="GO" id="GO:0008017">
    <property type="term" value="F:microtubule binding"/>
    <property type="evidence" value="ECO:0007669"/>
    <property type="project" value="InterPro"/>
</dbReference>
<protein>
    <recommendedName>
        <fullName evidence="1">Microtubule-associated protein 1B/S N-terminal domain-containing protein</fullName>
    </recommendedName>
</protein>
<dbReference type="GO" id="GO:0005874">
    <property type="term" value="C:microtubule"/>
    <property type="evidence" value="ECO:0007669"/>
    <property type="project" value="InterPro"/>
</dbReference>
<evidence type="ECO:0000313" key="3">
    <source>
        <dbReference type="Proteomes" id="UP000261520"/>
    </source>
</evidence>
<dbReference type="AlphaFoldDB" id="A0A3B3ZMA7"/>
<dbReference type="InterPro" id="IPR056617">
    <property type="entry name" value="MAP1B/S_N"/>
</dbReference>
<sequence length="111" mass="12460">MATLVQSADAMENLFTPSNIESTSTSSCPSQHFNDSKFYLLVVIGEVVTEEHLKCAIADIEKGIRSWDTNLVDCNLDQELKLFVSRHSARFSADVRDLPQMKLNAIEEIIQ</sequence>
<proteinExistence type="predicted"/>
<reference evidence="2" key="2">
    <citation type="submission" date="2025-09" db="UniProtKB">
        <authorList>
            <consortium name="Ensembl"/>
        </authorList>
    </citation>
    <scope>IDENTIFICATION</scope>
</reference>
<dbReference type="Proteomes" id="UP000261520">
    <property type="component" value="Unplaced"/>
</dbReference>
<organism evidence="2 3">
    <name type="scientific">Periophthalmus magnuspinnatus</name>
    <dbReference type="NCBI Taxonomy" id="409849"/>
    <lineage>
        <taxon>Eukaryota</taxon>
        <taxon>Metazoa</taxon>
        <taxon>Chordata</taxon>
        <taxon>Craniata</taxon>
        <taxon>Vertebrata</taxon>
        <taxon>Euteleostomi</taxon>
        <taxon>Actinopterygii</taxon>
        <taxon>Neopterygii</taxon>
        <taxon>Teleostei</taxon>
        <taxon>Neoteleostei</taxon>
        <taxon>Acanthomorphata</taxon>
        <taxon>Gobiaria</taxon>
        <taxon>Gobiiformes</taxon>
        <taxon>Gobioidei</taxon>
        <taxon>Gobiidae</taxon>
        <taxon>Oxudercinae</taxon>
        <taxon>Periophthalmus</taxon>
    </lineage>
</organism>
<evidence type="ECO:0000259" key="1">
    <source>
        <dbReference type="Pfam" id="PF23415"/>
    </source>
</evidence>
<dbReference type="GO" id="GO:0016358">
    <property type="term" value="P:dendrite development"/>
    <property type="evidence" value="ECO:0007669"/>
    <property type="project" value="TreeGrafter"/>
</dbReference>
<dbReference type="GO" id="GO:0003779">
    <property type="term" value="F:actin binding"/>
    <property type="evidence" value="ECO:0007669"/>
    <property type="project" value="TreeGrafter"/>
</dbReference>
<reference evidence="2" key="1">
    <citation type="submission" date="2025-08" db="UniProtKB">
        <authorList>
            <consortium name="Ensembl"/>
        </authorList>
    </citation>
    <scope>IDENTIFICATION</scope>
</reference>
<dbReference type="GO" id="GO:0045202">
    <property type="term" value="C:synapse"/>
    <property type="evidence" value="ECO:0007669"/>
    <property type="project" value="TreeGrafter"/>
</dbReference>
<keyword evidence="3" id="KW-1185">Reference proteome</keyword>
<dbReference type="GO" id="GO:0030425">
    <property type="term" value="C:dendrite"/>
    <property type="evidence" value="ECO:0007669"/>
    <property type="project" value="TreeGrafter"/>
</dbReference>
<dbReference type="GO" id="GO:0043025">
    <property type="term" value="C:neuronal cell body"/>
    <property type="evidence" value="ECO:0007669"/>
    <property type="project" value="TreeGrafter"/>
</dbReference>
<dbReference type="GO" id="GO:0005875">
    <property type="term" value="C:microtubule associated complex"/>
    <property type="evidence" value="ECO:0007669"/>
    <property type="project" value="TreeGrafter"/>
</dbReference>
<dbReference type="PANTHER" id="PTHR13843:SF5">
    <property type="entry name" value="MICROTUBULE-ASSOCIATED PROTEIN 1B"/>
    <property type="match status" value="1"/>
</dbReference>
<evidence type="ECO:0000313" key="2">
    <source>
        <dbReference type="Ensembl" id="ENSPMGP00000005797.1"/>
    </source>
</evidence>
<dbReference type="GO" id="GO:0000226">
    <property type="term" value="P:microtubule cytoskeleton organization"/>
    <property type="evidence" value="ECO:0007669"/>
    <property type="project" value="InterPro"/>
</dbReference>
<dbReference type="Pfam" id="PF23415">
    <property type="entry name" value="MAPB1_N"/>
    <property type="match status" value="1"/>
</dbReference>
<feature type="domain" description="Microtubule-associated protein 1B/S N-terminal" evidence="1">
    <location>
        <begin position="40"/>
        <end position="96"/>
    </location>
</feature>
<dbReference type="PANTHER" id="PTHR13843">
    <property type="entry name" value="MICROTUBULE-ASSOCIATED PROTEIN"/>
    <property type="match status" value="1"/>
</dbReference>
<dbReference type="GO" id="GO:0007409">
    <property type="term" value="P:axonogenesis"/>
    <property type="evidence" value="ECO:0007669"/>
    <property type="project" value="TreeGrafter"/>
</dbReference>
<accession>A0A3B3ZMA7</accession>
<dbReference type="GO" id="GO:0031114">
    <property type="term" value="P:regulation of microtubule depolymerization"/>
    <property type="evidence" value="ECO:0007669"/>
    <property type="project" value="TreeGrafter"/>
</dbReference>
<dbReference type="Ensembl" id="ENSPMGT00000006158.1">
    <property type="protein sequence ID" value="ENSPMGP00000005797.1"/>
    <property type="gene ID" value="ENSPMGG00000004872.1"/>
</dbReference>
<dbReference type="GO" id="GO:0005829">
    <property type="term" value="C:cytosol"/>
    <property type="evidence" value="ECO:0007669"/>
    <property type="project" value="TreeGrafter"/>
</dbReference>